<dbReference type="EMBL" id="CP029145">
    <property type="protein sequence ID" value="AWM32262.1"/>
    <property type="molecule type" value="Genomic_DNA"/>
</dbReference>
<name>A0A2Z3GJS2_9BACT</name>
<dbReference type="KEGG" id="hnv:DDQ68_05320"/>
<dbReference type="InterPro" id="IPR036397">
    <property type="entry name" value="RNaseH_sf"/>
</dbReference>
<keyword evidence="3" id="KW-1185">Reference proteome</keyword>
<reference evidence="3" key="1">
    <citation type="submission" date="2018-04" db="EMBL/GenBank/DDBJ databases">
        <title>Complete genome of Antarctic heterotrophic bacterium Hymenobacter nivis.</title>
        <authorList>
            <person name="Terashima M."/>
        </authorList>
    </citation>
    <scope>NUCLEOTIDE SEQUENCE [LARGE SCALE GENOMIC DNA]</scope>
    <source>
        <strain evidence="3">NBRC 111535</strain>
    </source>
</reference>
<dbReference type="Pfam" id="PF13358">
    <property type="entry name" value="DDE_3"/>
    <property type="match status" value="1"/>
</dbReference>
<dbReference type="Proteomes" id="UP000245999">
    <property type="component" value="Chromosome"/>
</dbReference>
<gene>
    <name evidence="2" type="ORF">DDQ68_05320</name>
</gene>
<dbReference type="GO" id="GO:0003676">
    <property type="term" value="F:nucleic acid binding"/>
    <property type="evidence" value="ECO:0007669"/>
    <property type="project" value="InterPro"/>
</dbReference>
<dbReference type="Gene3D" id="3.30.420.10">
    <property type="entry name" value="Ribonuclease H-like superfamily/Ribonuclease H"/>
    <property type="match status" value="1"/>
</dbReference>
<proteinExistence type="predicted"/>
<accession>A0A2Z3GJS2</accession>
<evidence type="ECO:0000313" key="2">
    <source>
        <dbReference type="EMBL" id="AWM32262.1"/>
    </source>
</evidence>
<dbReference type="InterPro" id="IPR038717">
    <property type="entry name" value="Tc1-like_DDE_dom"/>
</dbReference>
<evidence type="ECO:0000259" key="1">
    <source>
        <dbReference type="Pfam" id="PF13358"/>
    </source>
</evidence>
<dbReference type="OrthoDB" id="64529at2"/>
<organism evidence="2 3">
    <name type="scientific">Hymenobacter nivis</name>
    <dbReference type="NCBI Taxonomy" id="1850093"/>
    <lineage>
        <taxon>Bacteria</taxon>
        <taxon>Pseudomonadati</taxon>
        <taxon>Bacteroidota</taxon>
        <taxon>Cytophagia</taxon>
        <taxon>Cytophagales</taxon>
        <taxon>Hymenobacteraceae</taxon>
        <taxon>Hymenobacter</taxon>
    </lineage>
</organism>
<feature type="domain" description="Tc1-like transposase DDE" evidence="1">
    <location>
        <begin position="10"/>
        <end position="146"/>
    </location>
</feature>
<sequence length="173" mass="19905">MQWEDQHCLQVYFGDESGFCLTPCVPYGWQPCGQYPATVPQKSQRRNVFGLFSRNNAFEGHEAFGPMTEELLVACQGGDFAPKITQKTVVVLDNARFHHAAVVTAKSEEWQAQARYIWFLPACSPHLNAIETLWRKIKYEWLKPPHFASWQVLHEALDEILNNIGTKYTLQFT</sequence>
<evidence type="ECO:0000313" key="3">
    <source>
        <dbReference type="Proteomes" id="UP000245999"/>
    </source>
</evidence>
<protein>
    <recommendedName>
        <fullName evidence="1">Tc1-like transposase DDE domain-containing protein</fullName>
    </recommendedName>
</protein>
<dbReference type="AlphaFoldDB" id="A0A2Z3GJS2"/>